<dbReference type="AlphaFoldDB" id="A0A9P7F4J4"/>
<dbReference type="RefSeq" id="XP_041291135.1">
    <property type="nucleotide sequence ID" value="XM_041437836.1"/>
</dbReference>
<evidence type="ECO:0000313" key="2">
    <source>
        <dbReference type="EMBL" id="KAG2105085.1"/>
    </source>
</evidence>
<dbReference type="GeneID" id="64700095"/>
<name>A0A9P7F4J4_9AGAM</name>
<evidence type="ECO:0000256" key="1">
    <source>
        <dbReference type="SAM" id="SignalP"/>
    </source>
</evidence>
<feature type="signal peptide" evidence="1">
    <location>
        <begin position="1"/>
        <end position="27"/>
    </location>
</feature>
<comment type="caution">
    <text evidence="2">The sequence shown here is derived from an EMBL/GenBank/DDBJ whole genome shotgun (WGS) entry which is preliminary data.</text>
</comment>
<reference evidence="2" key="1">
    <citation type="journal article" date="2020" name="New Phytol.">
        <title>Comparative genomics reveals dynamic genome evolution in host specialist ectomycorrhizal fungi.</title>
        <authorList>
            <person name="Lofgren L.A."/>
            <person name="Nguyen N.H."/>
            <person name="Vilgalys R."/>
            <person name="Ruytinx J."/>
            <person name="Liao H.L."/>
            <person name="Branco S."/>
            <person name="Kuo A."/>
            <person name="LaButti K."/>
            <person name="Lipzen A."/>
            <person name="Andreopoulos W."/>
            <person name="Pangilinan J."/>
            <person name="Riley R."/>
            <person name="Hundley H."/>
            <person name="Na H."/>
            <person name="Barry K."/>
            <person name="Grigoriev I.V."/>
            <person name="Stajich J.E."/>
            <person name="Kennedy P.G."/>
        </authorList>
    </citation>
    <scope>NUCLEOTIDE SEQUENCE</scope>
    <source>
        <strain evidence="2">FC423</strain>
    </source>
</reference>
<evidence type="ECO:0008006" key="4">
    <source>
        <dbReference type="Google" id="ProtNLM"/>
    </source>
</evidence>
<keyword evidence="3" id="KW-1185">Reference proteome</keyword>
<evidence type="ECO:0000313" key="3">
    <source>
        <dbReference type="Proteomes" id="UP000823399"/>
    </source>
</evidence>
<feature type="chain" id="PRO_5040176473" description="Secreted protein" evidence="1">
    <location>
        <begin position="28"/>
        <end position="73"/>
    </location>
</feature>
<accession>A0A9P7F4J4</accession>
<dbReference type="Proteomes" id="UP000823399">
    <property type="component" value="Unassembled WGS sequence"/>
</dbReference>
<protein>
    <recommendedName>
        <fullName evidence="4">Secreted protein</fullName>
    </recommendedName>
</protein>
<gene>
    <name evidence="2" type="ORF">F5147DRAFT_703113</name>
</gene>
<proteinExistence type="predicted"/>
<keyword evidence="1" id="KW-0732">Signal</keyword>
<dbReference type="EMBL" id="JABBWM010000039">
    <property type="protein sequence ID" value="KAG2105085.1"/>
    <property type="molecule type" value="Genomic_DNA"/>
</dbReference>
<organism evidence="2 3">
    <name type="scientific">Suillus discolor</name>
    <dbReference type="NCBI Taxonomy" id="1912936"/>
    <lineage>
        <taxon>Eukaryota</taxon>
        <taxon>Fungi</taxon>
        <taxon>Dikarya</taxon>
        <taxon>Basidiomycota</taxon>
        <taxon>Agaricomycotina</taxon>
        <taxon>Agaricomycetes</taxon>
        <taxon>Agaricomycetidae</taxon>
        <taxon>Boletales</taxon>
        <taxon>Suillineae</taxon>
        <taxon>Suillaceae</taxon>
        <taxon>Suillus</taxon>
    </lineage>
</organism>
<sequence>MKAPGDYCHFGRLRFLLMMISLSGVLTIVHPSAAPPNRIIDDSSWPSSLRLSQRRYSVPFIEYLAILHGTPIR</sequence>